<dbReference type="PANTHER" id="PTHR11439:SF483">
    <property type="entry name" value="PEPTIDE SYNTHASE GLIP-LIKE, PUTATIVE (AFU_ORTHOLOGUE AFUA_3G12920)-RELATED"/>
    <property type="match status" value="1"/>
</dbReference>
<organism evidence="2 3">
    <name type="scientific">Nesidiocoris tenuis</name>
    <dbReference type="NCBI Taxonomy" id="355587"/>
    <lineage>
        <taxon>Eukaryota</taxon>
        <taxon>Metazoa</taxon>
        <taxon>Ecdysozoa</taxon>
        <taxon>Arthropoda</taxon>
        <taxon>Hexapoda</taxon>
        <taxon>Insecta</taxon>
        <taxon>Pterygota</taxon>
        <taxon>Neoptera</taxon>
        <taxon>Paraneoptera</taxon>
        <taxon>Hemiptera</taxon>
        <taxon>Heteroptera</taxon>
        <taxon>Panheteroptera</taxon>
        <taxon>Cimicomorpha</taxon>
        <taxon>Miridae</taxon>
        <taxon>Dicyphina</taxon>
        <taxon>Nesidiocoris</taxon>
    </lineage>
</organism>
<protein>
    <submittedName>
        <fullName evidence="2">Hydra magnipapillata</fullName>
    </submittedName>
</protein>
<dbReference type="CDD" id="cd09272">
    <property type="entry name" value="RNase_HI_RT_Ty1"/>
    <property type="match status" value="1"/>
</dbReference>
<dbReference type="Proteomes" id="UP001307889">
    <property type="component" value="Chromosome 11"/>
</dbReference>
<gene>
    <name evidence="2" type="ORF">NTJ_12548</name>
</gene>
<dbReference type="EMBL" id="AP028919">
    <property type="protein sequence ID" value="BES99741.1"/>
    <property type="molecule type" value="Genomic_DNA"/>
</dbReference>
<keyword evidence="3" id="KW-1185">Reference proteome</keyword>
<evidence type="ECO:0000313" key="3">
    <source>
        <dbReference type="Proteomes" id="UP001307889"/>
    </source>
</evidence>
<dbReference type="InterPro" id="IPR043502">
    <property type="entry name" value="DNA/RNA_pol_sf"/>
</dbReference>
<proteinExistence type="predicted"/>
<sequence>MKDMGPINYCLGIEFKCTKTKIQMCQKKYIEDLLEKYKMTNCRTVTTPVEVGLKLDKRPSDAEEPQVPYRSLIGSLMYLAVATRPDIAFAVNSLSQFNESYGTEHWKAAKRVLRYLNGTLEYGLVFKKTEEPIQGFCDADWGNCGTDRRSYSGYFFRFGGAAITWEARKQRTVALSSVEAEYMALAEAAREATYLKNFLRNIGYQTDSINVKCDSQGAKMLAENPVHHARSKHIDIKHHFVRQALEDGVLNISYLPTSEMPADVLTKGLPREKHNFCRDGLGVF</sequence>
<dbReference type="SUPFAM" id="SSF56672">
    <property type="entry name" value="DNA/RNA polymerases"/>
    <property type="match status" value="1"/>
</dbReference>
<reference evidence="2 3" key="1">
    <citation type="submission" date="2023-09" db="EMBL/GenBank/DDBJ databases">
        <title>Nesidiocoris tenuis whole genome shotgun sequence.</title>
        <authorList>
            <person name="Shibata T."/>
            <person name="Shimoda M."/>
            <person name="Kobayashi T."/>
            <person name="Uehara T."/>
        </authorList>
    </citation>
    <scope>NUCLEOTIDE SEQUENCE [LARGE SCALE GENOMIC DNA]</scope>
    <source>
        <strain evidence="2 3">Japan</strain>
    </source>
</reference>
<name>A0ABN7B5R0_9HEMI</name>
<dbReference type="InterPro" id="IPR013103">
    <property type="entry name" value="RVT_2"/>
</dbReference>
<dbReference type="PANTHER" id="PTHR11439">
    <property type="entry name" value="GAG-POL-RELATED RETROTRANSPOSON"/>
    <property type="match status" value="1"/>
</dbReference>
<evidence type="ECO:0000259" key="1">
    <source>
        <dbReference type="Pfam" id="PF07727"/>
    </source>
</evidence>
<accession>A0ABN7B5R0</accession>
<evidence type="ECO:0000313" key="2">
    <source>
        <dbReference type="EMBL" id="BES99741.1"/>
    </source>
</evidence>
<feature type="domain" description="Reverse transcriptase Ty1/copia-type" evidence="1">
    <location>
        <begin position="1"/>
        <end position="50"/>
    </location>
</feature>
<dbReference type="Pfam" id="PF07727">
    <property type="entry name" value="RVT_2"/>
    <property type="match status" value="1"/>
</dbReference>